<organism evidence="6 7">
    <name type="scientific">Erythroxylum novogranatense</name>
    <dbReference type="NCBI Taxonomy" id="1862640"/>
    <lineage>
        <taxon>Eukaryota</taxon>
        <taxon>Viridiplantae</taxon>
        <taxon>Streptophyta</taxon>
        <taxon>Embryophyta</taxon>
        <taxon>Tracheophyta</taxon>
        <taxon>Spermatophyta</taxon>
        <taxon>Magnoliopsida</taxon>
        <taxon>eudicotyledons</taxon>
        <taxon>Gunneridae</taxon>
        <taxon>Pentapetalae</taxon>
        <taxon>rosids</taxon>
        <taxon>fabids</taxon>
        <taxon>Malpighiales</taxon>
        <taxon>Erythroxylaceae</taxon>
        <taxon>Erythroxylum</taxon>
    </lineage>
</organism>
<keyword evidence="3" id="KW-0862">Zinc</keyword>
<dbReference type="GO" id="GO:0008270">
    <property type="term" value="F:zinc ion binding"/>
    <property type="evidence" value="ECO:0007669"/>
    <property type="project" value="UniProtKB-KW"/>
</dbReference>
<dbReference type="PANTHER" id="PTHR47208">
    <property type="entry name" value="OS02G0174800 PROTEIN"/>
    <property type="match status" value="1"/>
</dbReference>
<dbReference type="PROSITE" id="PS51795">
    <property type="entry name" value="ZF_FLZ"/>
    <property type="match status" value="1"/>
</dbReference>
<comment type="similarity">
    <text evidence="1">Belongs to the FLZ family.</text>
</comment>
<proteinExistence type="inferred from homology"/>
<evidence type="ECO:0000256" key="4">
    <source>
        <dbReference type="PROSITE-ProRule" id="PRU01131"/>
    </source>
</evidence>
<evidence type="ECO:0000256" key="3">
    <source>
        <dbReference type="ARBA" id="ARBA00022771"/>
    </source>
</evidence>
<keyword evidence="2" id="KW-0479">Metal-binding</keyword>
<dbReference type="PANTHER" id="PTHR47208:SF5">
    <property type="entry name" value="FCS-LIKE ZINC FINGER 12-RELATED"/>
    <property type="match status" value="1"/>
</dbReference>
<gene>
    <name evidence="6" type="ORF">K2173_016294</name>
</gene>
<evidence type="ECO:0000313" key="6">
    <source>
        <dbReference type="EMBL" id="KAJ8751113.1"/>
    </source>
</evidence>
<accession>A0AAV8SGI9</accession>
<keyword evidence="3" id="KW-0863">Zinc-finger</keyword>
<sequence>MLGKRTHPMIVRLSELLASGSRAGSLDVATSPRSPLDFKIQSPRGLKSYDVGGVGLGIVAALEKSGNDSEHEILAKYAIRSPGSNRSGPVSVGSGKNCERIKDGFAELETDSLEDDYTFVTIHGPNESYTKVYYDGDDHRKSENKETVIDISCDVASLPQRSPARVDDDVSFYPTSDFLSSCNLCRKKLHGKDIYMYRGEEAFCSPECRSRQIMKDERKEQCRSRLKTSADVPSSSCTASPIFSPGILAI</sequence>
<dbReference type="InterPro" id="IPR007650">
    <property type="entry name" value="Zf-FLZ_dom"/>
</dbReference>
<evidence type="ECO:0000313" key="7">
    <source>
        <dbReference type="Proteomes" id="UP001159364"/>
    </source>
</evidence>
<dbReference type="AlphaFoldDB" id="A0AAV8SGI9"/>
<comment type="caution">
    <text evidence="6">The sequence shown here is derived from an EMBL/GenBank/DDBJ whole genome shotgun (WGS) entry which is preliminary data.</text>
</comment>
<dbReference type="Proteomes" id="UP001159364">
    <property type="component" value="Linkage Group LG11"/>
</dbReference>
<name>A0AAV8SGI9_9ROSI</name>
<evidence type="ECO:0000259" key="5">
    <source>
        <dbReference type="PROSITE" id="PS51795"/>
    </source>
</evidence>
<protein>
    <recommendedName>
        <fullName evidence="5">FLZ-type domain-containing protein</fullName>
    </recommendedName>
</protein>
<evidence type="ECO:0000256" key="1">
    <source>
        <dbReference type="ARBA" id="ARBA00009374"/>
    </source>
</evidence>
<dbReference type="EMBL" id="JAIWQS010000011">
    <property type="protein sequence ID" value="KAJ8751113.1"/>
    <property type="molecule type" value="Genomic_DNA"/>
</dbReference>
<feature type="domain" description="FLZ-type" evidence="5">
    <location>
        <begin position="177"/>
        <end position="220"/>
    </location>
</feature>
<dbReference type="InterPro" id="IPR044604">
    <property type="entry name" value="FLZ12/13/14"/>
</dbReference>
<reference evidence="6 7" key="1">
    <citation type="submission" date="2021-09" db="EMBL/GenBank/DDBJ databases">
        <title>Genomic insights and catalytic innovation underlie evolution of tropane alkaloids biosynthesis.</title>
        <authorList>
            <person name="Wang Y.-J."/>
            <person name="Tian T."/>
            <person name="Huang J.-P."/>
            <person name="Huang S.-X."/>
        </authorList>
    </citation>
    <scope>NUCLEOTIDE SEQUENCE [LARGE SCALE GENOMIC DNA]</scope>
    <source>
        <strain evidence="6">KIB-2018</strain>
        <tissue evidence="6">Leaf</tissue>
    </source>
</reference>
<feature type="zinc finger region" description="FLZ-type" evidence="4">
    <location>
        <begin position="177"/>
        <end position="220"/>
    </location>
</feature>
<keyword evidence="7" id="KW-1185">Reference proteome</keyword>
<dbReference type="Pfam" id="PF04570">
    <property type="entry name" value="zf-FLZ"/>
    <property type="match status" value="1"/>
</dbReference>
<evidence type="ECO:0000256" key="2">
    <source>
        <dbReference type="ARBA" id="ARBA00022723"/>
    </source>
</evidence>